<accession>A0A8H8R7A2</accession>
<feature type="region of interest" description="Disordered" evidence="7">
    <location>
        <begin position="61"/>
        <end position="118"/>
    </location>
</feature>
<feature type="compositionally biased region" description="Acidic residues" evidence="7">
    <location>
        <begin position="560"/>
        <end position="569"/>
    </location>
</feature>
<evidence type="ECO:0000256" key="6">
    <source>
        <dbReference type="HAMAP-Rule" id="MF_03056"/>
    </source>
</evidence>
<dbReference type="OrthoDB" id="339900at2759"/>
<dbReference type="InterPro" id="IPR001680">
    <property type="entry name" value="WD40_rpt"/>
</dbReference>
<feature type="compositionally biased region" description="Basic and acidic residues" evidence="7">
    <location>
        <begin position="97"/>
        <end position="108"/>
    </location>
</feature>
<evidence type="ECO:0000313" key="9">
    <source>
        <dbReference type="Proteomes" id="UP000431533"/>
    </source>
</evidence>
<dbReference type="Proteomes" id="UP000431533">
    <property type="component" value="Unassembled WGS sequence"/>
</dbReference>
<keyword evidence="2 6" id="KW-0853">WD repeat</keyword>
<dbReference type="PANTHER" id="PTHR16288">
    <property type="entry name" value="WD40 REPEAT PROTEIN 4"/>
    <property type="match status" value="1"/>
</dbReference>
<keyword evidence="8" id="KW-0808">Transferase</keyword>
<dbReference type="InterPro" id="IPR028884">
    <property type="entry name" value="Trm82"/>
</dbReference>
<keyword evidence="9" id="KW-1185">Reference proteome</keyword>
<keyword evidence="4 6" id="KW-0677">Repeat</keyword>
<comment type="function">
    <text evidence="6">Required for the formation of N(7)-methylguanine at position 46 (m7G46) in tRNA. In the complex, it is required to stabilize and induce conformational changes of the catalytic subunit.</text>
</comment>
<feature type="compositionally biased region" description="Pro residues" evidence="7">
    <location>
        <begin position="224"/>
        <end position="233"/>
    </location>
</feature>
<dbReference type="SUPFAM" id="SSF50978">
    <property type="entry name" value="WD40 repeat-like"/>
    <property type="match status" value="1"/>
</dbReference>
<dbReference type="SMART" id="SM00320">
    <property type="entry name" value="WD40"/>
    <property type="match status" value="3"/>
</dbReference>
<comment type="similarity">
    <text evidence="6">Belongs to the WD repeat TRM82 family.</text>
</comment>
<dbReference type="AlphaFoldDB" id="A0A8H8R7A2"/>
<evidence type="ECO:0000256" key="7">
    <source>
        <dbReference type="SAM" id="MobiDB-lite"/>
    </source>
</evidence>
<keyword evidence="3 6" id="KW-0819">tRNA processing</keyword>
<gene>
    <name evidence="8" type="primary">trm82</name>
    <name evidence="8" type="ORF">LHYA1_G001649</name>
</gene>
<evidence type="ECO:0000256" key="5">
    <source>
        <dbReference type="ARBA" id="ARBA00023242"/>
    </source>
</evidence>
<dbReference type="GO" id="GO:0005634">
    <property type="term" value="C:nucleus"/>
    <property type="evidence" value="ECO:0007669"/>
    <property type="project" value="UniProtKB-SubCell"/>
</dbReference>
<dbReference type="GeneID" id="41981847"/>
<evidence type="ECO:0000313" key="8">
    <source>
        <dbReference type="EMBL" id="TVY28911.1"/>
    </source>
</evidence>
<dbReference type="HAMAP" id="MF_03056">
    <property type="entry name" value="TRM82"/>
    <property type="match status" value="1"/>
</dbReference>
<evidence type="ECO:0000256" key="2">
    <source>
        <dbReference type="ARBA" id="ARBA00022574"/>
    </source>
</evidence>
<keyword evidence="8" id="KW-0489">Methyltransferase</keyword>
<dbReference type="Gene3D" id="2.130.10.10">
    <property type="entry name" value="YVTN repeat-like/Quinoprotein amine dehydrogenase"/>
    <property type="match status" value="1"/>
</dbReference>
<name>A0A8H8R7A2_9HELO</name>
<sequence>MANMRMPYQCIEKCGNLLVAARGSNIELFNLSDGSCISTWKCPITHGTSKAKPPVKEITSKLENQDSKSSSADITIETSSPPTKRRKLSGGDDQDENSAKDPKEEQKGGKKPTRKEKKKYDYRLDAVASGLEAPAVIALAVTSDAQHVIAITGEDKSIRVFSLTCQDGVTRLNQLSQRQVLIHPSEMKCSRVMPKRPSALTISEDNTTILSADKFGDVYSLPLIPSPSPPPTSSTPLSTPQHPEKEKPFKPSANELTIHSQRNRKALENQKRQKPPQPQKSEPEFEHTLLLGHVSLLTDVKLAKSGGRSYVITSDRDEHIRISRGIPQTHIIEGFCLGHTEFISRICIPDTRPEILIAGGGDDEIFVWEWEKQQLVSKADLKSTVQEFVGGEKLVSKIAVSGISWVRSGQKDVVLVTVEGIPALFTFHLQDSNTLHHAQTLPLPGNALSVATVIAAAASDGTPSNLVLISVDSTHKPGSTTELRNSDSTEEVTTTSPFQAFVFEEDGKLVQDSFALATAEGNDVAEGAVGGLRNLLYSLENLRKRDGEEKGGGNGADVTMGEEEAAQLE</sequence>
<dbReference type="RefSeq" id="XP_031007699.1">
    <property type="nucleotide sequence ID" value="XM_031146629.1"/>
</dbReference>
<feature type="region of interest" description="Disordered" evidence="7">
    <location>
        <begin position="221"/>
        <end position="256"/>
    </location>
</feature>
<dbReference type="GO" id="GO:0005829">
    <property type="term" value="C:cytosol"/>
    <property type="evidence" value="ECO:0007669"/>
    <property type="project" value="TreeGrafter"/>
</dbReference>
<dbReference type="UniPathway" id="UPA00989"/>
<dbReference type="PANTHER" id="PTHR16288:SF0">
    <property type="entry name" value="TRNA (GUANINE-N(7)-)-METHYLTRANSFERASE NON-CATALYTIC SUBUNIT WDR4"/>
    <property type="match status" value="1"/>
</dbReference>
<protein>
    <submittedName>
        <fullName evidence="8">tRNA (Guanine-N(7)-)-methyltransferase non-catalytic subunit</fullName>
    </submittedName>
</protein>
<dbReference type="GO" id="GO:0008168">
    <property type="term" value="F:methyltransferase activity"/>
    <property type="evidence" value="ECO:0007669"/>
    <property type="project" value="UniProtKB-KW"/>
</dbReference>
<reference evidence="8 9" key="1">
    <citation type="submission" date="2018-05" db="EMBL/GenBank/DDBJ databases">
        <title>Genome sequencing and assembly of the regulated plant pathogen Lachnellula willkommii and related sister species for the development of diagnostic species identification markers.</title>
        <authorList>
            <person name="Giroux E."/>
            <person name="Bilodeau G."/>
        </authorList>
    </citation>
    <scope>NUCLEOTIDE SEQUENCE [LARGE SCALE GENOMIC DNA]</scope>
    <source>
        <strain evidence="8 9">CBS 185.66</strain>
    </source>
</reference>
<keyword evidence="5 6" id="KW-0539">Nucleus</keyword>
<dbReference type="GO" id="GO:0043527">
    <property type="term" value="C:tRNA methyltransferase complex"/>
    <property type="evidence" value="ECO:0007669"/>
    <property type="project" value="TreeGrafter"/>
</dbReference>
<comment type="pathway">
    <text evidence="6">tRNA modification; N(7)-methylguanine-tRNA biosynthesis.</text>
</comment>
<evidence type="ECO:0000256" key="4">
    <source>
        <dbReference type="ARBA" id="ARBA00022737"/>
    </source>
</evidence>
<dbReference type="InterPro" id="IPR015943">
    <property type="entry name" value="WD40/YVTN_repeat-like_dom_sf"/>
</dbReference>
<evidence type="ECO:0000256" key="3">
    <source>
        <dbReference type="ARBA" id="ARBA00022694"/>
    </source>
</evidence>
<organism evidence="8 9">
    <name type="scientific">Lachnellula hyalina</name>
    <dbReference type="NCBI Taxonomy" id="1316788"/>
    <lineage>
        <taxon>Eukaryota</taxon>
        <taxon>Fungi</taxon>
        <taxon>Dikarya</taxon>
        <taxon>Ascomycota</taxon>
        <taxon>Pezizomycotina</taxon>
        <taxon>Leotiomycetes</taxon>
        <taxon>Helotiales</taxon>
        <taxon>Lachnaceae</taxon>
        <taxon>Lachnellula</taxon>
    </lineage>
</organism>
<feature type="region of interest" description="Disordered" evidence="7">
    <location>
        <begin position="545"/>
        <end position="569"/>
    </location>
</feature>
<evidence type="ECO:0000256" key="1">
    <source>
        <dbReference type="ARBA" id="ARBA00004123"/>
    </source>
</evidence>
<dbReference type="EMBL" id="QGMH01000024">
    <property type="protein sequence ID" value="TVY28911.1"/>
    <property type="molecule type" value="Genomic_DNA"/>
</dbReference>
<dbReference type="InterPro" id="IPR036322">
    <property type="entry name" value="WD40_repeat_dom_sf"/>
</dbReference>
<feature type="compositionally biased region" description="Polar residues" evidence="7">
    <location>
        <begin position="67"/>
        <end position="82"/>
    </location>
</feature>
<dbReference type="GO" id="GO:0106004">
    <property type="term" value="P:tRNA (guanine-N7)-methylation"/>
    <property type="evidence" value="ECO:0007669"/>
    <property type="project" value="UniProtKB-UniRule"/>
</dbReference>
<proteinExistence type="inferred from homology"/>
<comment type="caution">
    <text evidence="8">The sequence shown here is derived from an EMBL/GenBank/DDBJ whole genome shotgun (WGS) entry which is preliminary data.</text>
</comment>
<comment type="subcellular location">
    <subcellularLocation>
        <location evidence="1 6">Nucleus</location>
    </subcellularLocation>
</comment>